<evidence type="ECO:0000256" key="3">
    <source>
        <dbReference type="ARBA" id="ARBA00022692"/>
    </source>
</evidence>
<keyword evidence="4 6" id="KW-1133">Transmembrane helix</keyword>
<feature type="transmembrane region" description="Helical" evidence="6">
    <location>
        <begin position="99"/>
        <end position="120"/>
    </location>
</feature>
<dbReference type="InterPro" id="IPR050189">
    <property type="entry name" value="MFS_Efflux_Transporters"/>
</dbReference>
<accession>A0A160VD34</accession>
<evidence type="ECO:0000256" key="1">
    <source>
        <dbReference type="ARBA" id="ARBA00004651"/>
    </source>
</evidence>
<feature type="transmembrane region" description="Helical" evidence="6">
    <location>
        <begin position="277"/>
        <end position="294"/>
    </location>
</feature>
<dbReference type="PANTHER" id="PTHR43124:SF3">
    <property type="entry name" value="CHLORAMPHENICOL EFFLUX PUMP RV0191"/>
    <property type="match status" value="1"/>
</dbReference>
<keyword evidence="2" id="KW-1003">Cell membrane</keyword>
<evidence type="ECO:0000256" key="5">
    <source>
        <dbReference type="ARBA" id="ARBA00023136"/>
    </source>
</evidence>
<dbReference type="PROSITE" id="PS50850">
    <property type="entry name" value="MFS"/>
    <property type="match status" value="1"/>
</dbReference>
<feature type="transmembrane region" description="Helical" evidence="6">
    <location>
        <begin position="203"/>
        <end position="222"/>
    </location>
</feature>
<feature type="transmembrane region" description="Helical" evidence="6">
    <location>
        <begin position="132"/>
        <end position="156"/>
    </location>
</feature>
<reference evidence="8" key="1">
    <citation type="submission" date="2015-10" db="EMBL/GenBank/DDBJ databases">
        <authorList>
            <person name="Gilbert D.G."/>
        </authorList>
    </citation>
    <scope>NUCLEOTIDE SEQUENCE</scope>
</reference>
<dbReference type="EMBL" id="FAXC01000039">
    <property type="protein sequence ID" value="CUV08285.1"/>
    <property type="molecule type" value="Genomic_DNA"/>
</dbReference>
<feature type="transmembrane region" description="Helical" evidence="6">
    <location>
        <begin position="300"/>
        <end position="321"/>
    </location>
</feature>
<feature type="transmembrane region" description="Helical" evidence="6">
    <location>
        <begin position="362"/>
        <end position="382"/>
    </location>
</feature>
<evidence type="ECO:0000256" key="4">
    <source>
        <dbReference type="ARBA" id="ARBA00022989"/>
    </source>
</evidence>
<proteinExistence type="predicted"/>
<protein>
    <submittedName>
        <fullName evidence="8">Major facilitator superfamily transporter</fullName>
    </submittedName>
</protein>
<feature type="transmembrane region" description="Helical" evidence="6">
    <location>
        <begin position="44"/>
        <end position="62"/>
    </location>
</feature>
<keyword evidence="3 6" id="KW-0812">Transmembrane</keyword>
<dbReference type="PANTHER" id="PTHR43124">
    <property type="entry name" value="PURINE EFFLUX PUMP PBUE"/>
    <property type="match status" value="1"/>
</dbReference>
<feature type="transmembrane region" description="Helical" evidence="6">
    <location>
        <begin position="7"/>
        <end position="32"/>
    </location>
</feature>
<organism evidence="8">
    <name type="scientific">hydrothermal vent metagenome</name>
    <dbReference type="NCBI Taxonomy" id="652676"/>
    <lineage>
        <taxon>unclassified sequences</taxon>
        <taxon>metagenomes</taxon>
        <taxon>ecological metagenomes</taxon>
    </lineage>
</organism>
<dbReference type="InterPro" id="IPR036259">
    <property type="entry name" value="MFS_trans_sf"/>
</dbReference>
<comment type="subcellular location">
    <subcellularLocation>
        <location evidence="1">Cell membrane</location>
        <topology evidence="1">Multi-pass membrane protein</topology>
    </subcellularLocation>
</comment>
<feature type="transmembrane region" description="Helical" evidence="6">
    <location>
        <begin position="333"/>
        <end position="356"/>
    </location>
</feature>
<dbReference type="AlphaFoldDB" id="A0A160VD34"/>
<feature type="domain" description="Major facilitator superfamily (MFS) profile" evidence="7">
    <location>
        <begin position="1"/>
        <end position="388"/>
    </location>
</feature>
<name>A0A160VD34_9ZZZZ</name>
<feature type="transmembrane region" description="Helical" evidence="6">
    <location>
        <begin position="74"/>
        <end position="93"/>
    </location>
</feature>
<evidence type="ECO:0000256" key="2">
    <source>
        <dbReference type="ARBA" id="ARBA00022475"/>
    </source>
</evidence>
<feature type="transmembrane region" description="Helical" evidence="6">
    <location>
        <begin position="248"/>
        <end position="265"/>
    </location>
</feature>
<evidence type="ECO:0000313" key="8">
    <source>
        <dbReference type="EMBL" id="CUV08285.1"/>
    </source>
</evidence>
<dbReference type="InterPro" id="IPR020846">
    <property type="entry name" value="MFS_dom"/>
</dbReference>
<dbReference type="Gene3D" id="1.20.1250.20">
    <property type="entry name" value="MFS general substrate transporter like domains"/>
    <property type="match status" value="1"/>
</dbReference>
<dbReference type="GO" id="GO:0005886">
    <property type="term" value="C:plasma membrane"/>
    <property type="evidence" value="ECO:0007669"/>
    <property type="project" value="UniProtKB-SubCell"/>
</dbReference>
<keyword evidence="5 6" id="KW-0472">Membrane</keyword>
<evidence type="ECO:0000256" key="6">
    <source>
        <dbReference type="SAM" id="Phobius"/>
    </source>
</evidence>
<dbReference type="SUPFAM" id="SSF103473">
    <property type="entry name" value="MFS general substrate transporter"/>
    <property type="match status" value="1"/>
</dbReference>
<gene>
    <name evidence="8" type="ORF">MGWOODY_Mmi346</name>
</gene>
<feature type="transmembrane region" description="Helical" evidence="6">
    <location>
        <begin position="162"/>
        <end position="182"/>
    </location>
</feature>
<dbReference type="Pfam" id="PF07690">
    <property type="entry name" value="MFS_1"/>
    <property type="match status" value="1"/>
</dbReference>
<sequence>MTRFEKVILSVTGGSHLSVHALMLALPSLIPVIRNEFNVGLDTLGFLVTVSAFMFGLGAIPAGWAEKRFGGRQLLLIYQIGSSISALIVALSASFQMMVVGLGLMGFFCSIYHPAGLTLISHRIKILTRGMAVHGIFGSTGSALGPILATSLAAIISWRASYAFLGIFNGMLAIGTFFTIPYRKRSEIPEDEFENHEESTNKPALIFYYLTNMFMGMAYYGFTTFMPVHFAENTNIIFPSISANMKAGIFPTMVFIAGVGGQLIGARVGERFHKPTVLIFIIMANIPFLLLMGYTSDLILILSGIMLGITYFSNQPIGNTLIAEFTHSQNRGLGYGISFFLSFGIGSFAAGFSGLIAENMGVSTVFPAMAILLIPSVIFAFLMKRAAGTA</sequence>
<evidence type="ECO:0000259" key="7">
    <source>
        <dbReference type="PROSITE" id="PS50850"/>
    </source>
</evidence>
<dbReference type="GO" id="GO:0022857">
    <property type="term" value="F:transmembrane transporter activity"/>
    <property type="evidence" value="ECO:0007669"/>
    <property type="project" value="InterPro"/>
</dbReference>
<dbReference type="InterPro" id="IPR011701">
    <property type="entry name" value="MFS"/>
</dbReference>